<gene>
    <name evidence="5" type="ORF">EH240_00525</name>
</gene>
<dbReference type="PROSITE" id="PS50977">
    <property type="entry name" value="HTH_TETR_2"/>
    <property type="match status" value="1"/>
</dbReference>
<evidence type="ECO:0000256" key="3">
    <source>
        <dbReference type="SAM" id="MobiDB-lite"/>
    </source>
</evidence>
<evidence type="ECO:0000313" key="5">
    <source>
        <dbReference type="EMBL" id="RRI07761.1"/>
    </source>
</evidence>
<proteinExistence type="predicted"/>
<organism evidence="5 6">
    <name type="scientific">Mesorhizobium tamadayense</name>
    <dbReference type="NCBI Taxonomy" id="425306"/>
    <lineage>
        <taxon>Bacteria</taxon>
        <taxon>Pseudomonadati</taxon>
        <taxon>Pseudomonadota</taxon>
        <taxon>Alphaproteobacteria</taxon>
        <taxon>Hyphomicrobiales</taxon>
        <taxon>Phyllobacteriaceae</taxon>
        <taxon>Mesorhizobium</taxon>
    </lineage>
</organism>
<dbReference type="EMBL" id="RQXT01000001">
    <property type="protein sequence ID" value="RRI07761.1"/>
    <property type="molecule type" value="Genomic_DNA"/>
</dbReference>
<dbReference type="AlphaFoldDB" id="A0A3P3GA68"/>
<keyword evidence="6" id="KW-1185">Reference proteome</keyword>
<feature type="domain" description="HTH tetR-type" evidence="4">
    <location>
        <begin position="10"/>
        <end position="70"/>
    </location>
</feature>
<dbReference type="InterPro" id="IPR009057">
    <property type="entry name" value="Homeodomain-like_sf"/>
</dbReference>
<feature type="DNA-binding region" description="H-T-H motif" evidence="2">
    <location>
        <begin position="33"/>
        <end position="52"/>
    </location>
</feature>
<keyword evidence="1 2" id="KW-0238">DNA-binding</keyword>
<accession>A0A3P3GA68</accession>
<name>A0A3P3GA68_9HYPH</name>
<dbReference type="InterPro" id="IPR001647">
    <property type="entry name" value="HTH_TetR"/>
</dbReference>
<comment type="caution">
    <text evidence="5">The sequence shown here is derived from an EMBL/GenBank/DDBJ whole genome shotgun (WGS) entry which is preliminary data.</text>
</comment>
<dbReference type="Pfam" id="PF00440">
    <property type="entry name" value="TetR_N"/>
    <property type="match status" value="1"/>
</dbReference>
<dbReference type="RefSeq" id="WP_124995463.1">
    <property type="nucleotide sequence ID" value="NZ_RQXT01000001.1"/>
</dbReference>
<evidence type="ECO:0000259" key="4">
    <source>
        <dbReference type="PROSITE" id="PS50977"/>
    </source>
</evidence>
<protein>
    <submittedName>
        <fullName evidence="5">TetR/AcrR family transcriptional regulator</fullName>
    </submittedName>
</protein>
<evidence type="ECO:0000256" key="1">
    <source>
        <dbReference type="ARBA" id="ARBA00023125"/>
    </source>
</evidence>
<dbReference type="InterPro" id="IPR050624">
    <property type="entry name" value="HTH-type_Tx_Regulator"/>
</dbReference>
<feature type="region of interest" description="Disordered" evidence="3">
    <location>
        <begin position="193"/>
        <end position="215"/>
    </location>
</feature>
<sequence length="215" mass="24114">MPREIDRRAARTRKALHHALLTLMLQKGYEALSVQDIIDEADVGRSTFYAHYTGKEDLLRSGFQMLREELREAQSTAREKAGVPHDDPLGFSATMFEHAARYADHYRTMIGGRGGAVTENEIRLILSEVVRQELSSTLQDDAIPRDFVVQFIVGAFLTALNWWFERKPGLPPSTVDAMFKSLVLDGLSSFSGGRRSGDHPTTNRGAHRSNLKDRG</sequence>
<evidence type="ECO:0000256" key="2">
    <source>
        <dbReference type="PROSITE-ProRule" id="PRU00335"/>
    </source>
</evidence>
<dbReference type="SUPFAM" id="SSF46689">
    <property type="entry name" value="Homeodomain-like"/>
    <property type="match status" value="1"/>
</dbReference>
<dbReference type="PANTHER" id="PTHR43479:SF7">
    <property type="entry name" value="TETR-FAMILY TRANSCRIPTIONAL REGULATOR"/>
    <property type="match status" value="1"/>
</dbReference>
<reference evidence="5 6" key="1">
    <citation type="submission" date="2018-11" db="EMBL/GenBank/DDBJ databases">
        <title>the genome of Mesorhizobium tamadayense DSM 28320.</title>
        <authorList>
            <person name="Gao J."/>
        </authorList>
    </citation>
    <scope>NUCLEOTIDE SEQUENCE [LARGE SCALE GENOMIC DNA]</scope>
    <source>
        <strain evidence="5 6">DSM 28320</strain>
    </source>
</reference>
<evidence type="ECO:0000313" key="6">
    <source>
        <dbReference type="Proteomes" id="UP000273786"/>
    </source>
</evidence>
<dbReference type="Gene3D" id="1.10.357.10">
    <property type="entry name" value="Tetracycline Repressor, domain 2"/>
    <property type="match status" value="1"/>
</dbReference>
<dbReference type="PANTHER" id="PTHR43479">
    <property type="entry name" value="ACREF/ENVCD OPERON REPRESSOR-RELATED"/>
    <property type="match status" value="1"/>
</dbReference>
<dbReference type="Proteomes" id="UP000273786">
    <property type="component" value="Unassembled WGS sequence"/>
</dbReference>
<dbReference type="GO" id="GO:0003677">
    <property type="term" value="F:DNA binding"/>
    <property type="evidence" value="ECO:0007669"/>
    <property type="project" value="UniProtKB-UniRule"/>
</dbReference>
<dbReference type="OrthoDB" id="9811084at2"/>
<dbReference type="InterPro" id="IPR039532">
    <property type="entry name" value="TetR_C_Firmicutes"/>
</dbReference>
<dbReference type="Pfam" id="PF14278">
    <property type="entry name" value="TetR_C_8"/>
    <property type="match status" value="1"/>
</dbReference>